<dbReference type="EMBL" id="CP118101">
    <property type="protein sequence ID" value="WDH83322.1"/>
    <property type="molecule type" value="Genomic_DNA"/>
</dbReference>
<feature type="domain" description="Polymerase nucleotidyl transferase" evidence="1">
    <location>
        <begin position="11"/>
        <end position="123"/>
    </location>
</feature>
<dbReference type="RefSeq" id="WP_274359456.1">
    <property type="nucleotide sequence ID" value="NZ_CP118101.1"/>
</dbReference>
<dbReference type="Gene3D" id="3.30.460.10">
    <property type="entry name" value="Beta Polymerase, domain 2"/>
    <property type="match status" value="1"/>
</dbReference>
<organism evidence="2 3">
    <name type="scientific">Paenibacillus urinalis</name>
    <dbReference type="NCBI Taxonomy" id="521520"/>
    <lineage>
        <taxon>Bacteria</taxon>
        <taxon>Bacillati</taxon>
        <taxon>Bacillota</taxon>
        <taxon>Bacilli</taxon>
        <taxon>Bacillales</taxon>
        <taxon>Paenibacillaceae</taxon>
        <taxon>Paenibacillus</taxon>
    </lineage>
</organism>
<dbReference type="InterPro" id="IPR043519">
    <property type="entry name" value="NT_sf"/>
</dbReference>
<name>A0AAX3N176_9BACL</name>
<evidence type="ECO:0000313" key="3">
    <source>
        <dbReference type="Proteomes" id="UP001220962"/>
    </source>
</evidence>
<evidence type="ECO:0000259" key="1">
    <source>
        <dbReference type="Pfam" id="PF01909"/>
    </source>
</evidence>
<evidence type="ECO:0000313" key="2">
    <source>
        <dbReference type="EMBL" id="WDH83322.1"/>
    </source>
</evidence>
<dbReference type="CDD" id="cd05403">
    <property type="entry name" value="NT_KNTase_like"/>
    <property type="match status" value="1"/>
</dbReference>
<dbReference type="SUPFAM" id="SSF81301">
    <property type="entry name" value="Nucleotidyltransferase"/>
    <property type="match status" value="1"/>
</dbReference>
<gene>
    <name evidence="2" type="ORF">PUW23_03495</name>
</gene>
<accession>A0AAX3N176</accession>
<dbReference type="GO" id="GO:0016779">
    <property type="term" value="F:nucleotidyltransferase activity"/>
    <property type="evidence" value="ECO:0007669"/>
    <property type="project" value="InterPro"/>
</dbReference>
<dbReference type="InterPro" id="IPR002934">
    <property type="entry name" value="Polymerase_NTP_transf_dom"/>
</dbReference>
<protein>
    <submittedName>
        <fullName evidence="2">Nucleotidyltransferase domain-containing protein</fullName>
    </submittedName>
</protein>
<reference evidence="2" key="1">
    <citation type="submission" date="2023-02" db="EMBL/GenBank/DDBJ databases">
        <title>Pathogen: clinical or host-associated sample.</title>
        <authorList>
            <person name="Hergert J."/>
            <person name="Casey R."/>
            <person name="Wagner J."/>
            <person name="Young E.L."/>
            <person name="Oakeson K.F."/>
        </authorList>
    </citation>
    <scope>NUCLEOTIDE SEQUENCE</scope>
    <source>
        <strain evidence="2">2022CK-00830</strain>
    </source>
</reference>
<dbReference type="AlphaFoldDB" id="A0AAX3N176"/>
<dbReference type="Pfam" id="PF18742">
    <property type="entry name" value="DpnII-MboI"/>
    <property type="match status" value="1"/>
</dbReference>
<proteinExistence type="predicted"/>
<sequence>MKNKETDIWDIKEIIADLTTRHPEIISIHLFGSRGHNTGSRRSDIDLLVYSEVAIQTHLITDWIIGKYPPVDIFKTTDLKVAESIINASLIQAESLINKLEAIPLWQKGSGLNADFHRWQQLTDKNVEFQMTVTGVYIPEDPLEIMQDYVRVLNEKGLPTFFLGNDWGTIGYSIQSIITRAFDKPRIYSKAARSFSFDTIKLLNEYDFQNFIHLLLRPIFPTLEPENVTIKLDGNEKIADFGIGHNRIIIEAKHIRDISTKNTVLKTLDGLSSFYSMNPNVNLVLFFILYEKSVGLDETILEGYYNKYSQVPPIYICFVENTYS</sequence>
<dbReference type="Pfam" id="PF01909">
    <property type="entry name" value="NTP_transf_2"/>
    <property type="match status" value="1"/>
</dbReference>
<dbReference type="Proteomes" id="UP001220962">
    <property type="component" value="Chromosome"/>
</dbReference>